<feature type="compositionally biased region" description="Polar residues" evidence="1">
    <location>
        <begin position="225"/>
        <end position="234"/>
    </location>
</feature>
<dbReference type="AlphaFoldDB" id="A0ABD6ET02"/>
<protein>
    <submittedName>
        <fullName evidence="2">Uncharacterized protein</fullName>
    </submittedName>
</protein>
<proteinExistence type="predicted"/>
<feature type="region of interest" description="Disordered" evidence="1">
    <location>
        <begin position="173"/>
        <end position="208"/>
    </location>
</feature>
<feature type="region of interest" description="Disordered" evidence="1">
    <location>
        <begin position="219"/>
        <end position="238"/>
    </location>
</feature>
<accession>A0ABD6ET02</accession>
<evidence type="ECO:0000313" key="2">
    <source>
        <dbReference type="EMBL" id="MFH4982660.1"/>
    </source>
</evidence>
<feature type="compositionally biased region" description="Basic and acidic residues" evidence="1">
    <location>
        <begin position="259"/>
        <end position="271"/>
    </location>
</feature>
<reference evidence="2 3" key="1">
    <citation type="submission" date="2024-08" db="EMBL/GenBank/DDBJ databases">
        <title>Gnathostoma spinigerum genome.</title>
        <authorList>
            <person name="Gonzalez-Bertolin B."/>
            <person name="Monzon S."/>
            <person name="Zaballos A."/>
            <person name="Jimenez P."/>
            <person name="Dekumyoy P."/>
            <person name="Varona S."/>
            <person name="Cuesta I."/>
            <person name="Sumanam S."/>
            <person name="Adisakwattana P."/>
            <person name="Gasser R.B."/>
            <person name="Hernandez-Gonzalez A."/>
            <person name="Young N.D."/>
            <person name="Perteguer M.J."/>
        </authorList>
    </citation>
    <scope>NUCLEOTIDE SEQUENCE [LARGE SCALE GENOMIC DNA]</scope>
    <source>
        <strain evidence="2">AL3</strain>
        <tissue evidence="2">Liver</tissue>
    </source>
</reference>
<keyword evidence="3" id="KW-1185">Reference proteome</keyword>
<name>A0ABD6ET02_9BILA</name>
<dbReference type="Proteomes" id="UP001608902">
    <property type="component" value="Unassembled WGS sequence"/>
</dbReference>
<sequence>MKITSDLYQDIDGEASCSTEASFGDGSRGEVKQLQDSLTAFFTPSNRRRSRVAQSSFSLDQIIETTNMVCRVSNGTGVKAKVTGDLSENRRQSAFESHDTMKTRNIASTSTSDVKEILDNVDVHHNGCPKPKMCVMRPLTVITDDDEEASLHSRRSTCPLTSSRNTVPFSSFRASNVLSPPHRKTDKLYDSLSPYYSPKSSEKRRTVCKGEYAQLSGIRTRVRSGGSSSAQEQLSPPALSVVEQARRNEDHSSIGSTSQEERSDSEKLADDEKCITRSKVKKTHSNVNMSNRIRVAEKSTKRTKSPLTLHSFFKSSQPQNSLPVPETTHTSATSHIIDAAHTVSPRRSKLISNSSSGARFQSHRSVSVNLVRKAKARKAGLKTQCERSRTNCYKRFSNNSYRSCIYFGLKYGSKVILQRI</sequence>
<dbReference type="EMBL" id="JBGFUD010009801">
    <property type="protein sequence ID" value="MFH4982660.1"/>
    <property type="molecule type" value="Genomic_DNA"/>
</dbReference>
<organism evidence="2 3">
    <name type="scientific">Gnathostoma spinigerum</name>
    <dbReference type="NCBI Taxonomy" id="75299"/>
    <lineage>
        <taxon>Eukaryota</taxon>
        <taxon>Metazoa</taxon>
        <taxon>Ecdysozoa</taxon>
        <taxon>Nematoda</taxon>
        <taxon>Chromadorea</taxon>
        <taxon>Rhabditida</taxon>
        <taxon>Spirurina</taxon>
        <taxon>Gnathostomatomorpha</taxon>
        <taxon>Gnathostomatoidea</taxon>
        <taxon>Gnathostomatidae</taxon>
        <taxon>Gnathostoma</taxon>
    </lineage>
</organism>
<evidence type="ECO:0000256" key="1">
    <source>
        <dbReference type="SAM" id="MobiDB-lite"/>
    </source>
</evidence>
<comment type="caution">
    <text evidence="2">The sequence shown here is derived from an EMBL/GenBank/DDBJ whole genome shotgun (WGS) entry which is preliminary data.</text>
</comment>
<feature type="region of interest" description="Disordered" evidence="1">
    <location>
        <begin position="244"/>
        <end position="271"/>
    </location>
</feature>
<evidence type="ECO:0000313" key="3">
    <source>
        <dbReference type="Proteomes" id="UP001608902"/>
    </source>
</evidence>
<gene>
    <name evidence="2" type="ORF">AB6A40_009369</name>
</gene>